<evidence type="ECO:0000256" key="5">
    <source>
        <dbReference type="ARBA" id="ARBA00022694"/>
    </source>
</evidence>
<evidence type="ECO:0000256" key="8">
    <source>
        <dbReference type="SAM" id="Phobius"/>
    </source>
</evidence>
<feature type="binding site" evidence="7">
    <location>
        <position position="103"/>
    </location>
    <ligand>
        <name>S-adenosyl-L-methionine</name>
        <dbReference type="ChEBI" id="CHEBI:59789"/>
    </ligand>
</feature>
<dbReference type="EMBL" id="BDFE01000022">
    <property type="protein sequence ID" value="GAU09943.1"/>
    <property type="molecule type" value="Genomic_DNA"/>
</dbReference>
<dbReference type="GO" id="GO:0141100">
    <property type="term" value="F:tRNA (guanine(18)-2'-O)-methyltransferase activity"/>
    <property type="evidence" value="ECO:0007669"/>
    <property type="project" value="UniProtKB-UniRule"/>
</dbReference>
<protein>
    <recommendedName>
        <fullName evidence="7">tRNA (guanosine(18)-2'-O)-methyltransferase</fullName>
        <ecNumber evidence="7">2.1.1.34</ecNumber>
    </recommendedName>
    <alternativeName>
        <fullName evidence="7">tRNA [Gm18] methyltransferase</fullName>
    </alternativeName>
</protein>
<dbReference type="HAMAP" id="MF_02060">
    <property type="entry name" value="tRNA_methyltr_TrmH"/>
    <property type="match status" value="1"/>
</dbReference>
<keyword evidence="2 7" id="KW-0489">Methyltransferase</keyword>
<keyword evidence="1 7" id="KW-0820">tRNA-binding</keyword>
<dbReference type="Pfam" id="PF00588">
    <property type="entry name" value="SpoU_methylase"/>
    <property type="match status" value="1"/>
</dbReference>
<name>A0A194AKV0_9BACT</name>
<feature type="transmembrane region" description="Helical" evidence="8">
    <location>
        <begin position="144"/>
        <end position="166"/>
    </location>
</feature>
<keyword evidence="11" id="KW-1185">Reference proteome</keyword>
<keyword evidence="8" id="KW-1133">Transmembrane helix</keyword>
<dbReference type="EC" id="2.1.1.34" evidence="7"/>
<comment type="similarity">
    <text evidence="7">Belongs to the class IV-like SAM-binding methyltransferase superfamily. RNA methyltransferase TrmH family.</text>
</comment>
<evidence type="ECO:0000256" key="4">
    <source>
        <dbReference type="ARBA" id="ARBA00022691"/>
    </source>
</evidence>
<dbReference type="SUPFAM" id="SSF75217">
    <property type="entry name" value="alpha/beta knot"/>
    <property type="match status" value="1"/>
</dbReference>
<dbReference type="InterPro" id="IPR029026">
    <property type="entry name" value="tRNA_m1G_MTases_N"/>
</dbReference>
<dbReference type="InterPro" id="IPR029028">
    <property type="entry name" value="Alpha/beta_knot_MTases"/>
</dbReference>
<dbReference type="GO" id="GO:0002938">
    <property type="term" value="P:tRNA guanine ribose methylation"/>
    <property type="evidence" value="ECO:0007669"/>
    <property type="project" value="UniProtKB-UniRule"/>
</dbReference>
<keyword evidence="4 7" id="KW-0949">S-adenosyl-L-methionine</keyword>
<keyword evidence="8" id="KW-0812">Transmembrane</keyword>
<evidence type="ECO:0000256" key="6">
    <source>
        <dbReference type="ARBA" id="ARBA00022884"/>
    </source>
</evidence>
<feature type="binding site" evidence="7">
    <location>
        <position position="146"/>
    </location>
    <ligand>
        <name>S-adenosyl-L-methionine</name>
        <dbReference type="ChEBI" id="CHEBI:59789"/>
    </ligand>
</feature>
<proteinExistence type="inferred from homology"/>
<keyword evidence="3 7" id="KW-0808">Transferase</keyword>
<dbReference type="OrthoDB" id="9785673at2"/>
<dbReference type="STRING" id="1592317.DPF_2679"/>
<dbReference type="CDD" id="cd18092">
    <property type="entry name" value="SpoU-like_TrmH"/>
    <property type="match status" value="1"/>
</dbReference>
<keyword evidence="6 7" id="KW-0694">RNA-binding</keyword>
<evidence type="ECO:0000256" key="1">
    <source>
        <dbReference type="ARBA" id="ARBA00022555"/>
    </source>
</evidence>
<evidence type="ECO:0000259" key="9">
    <source>
        <dbReference type="Pfam" id="PF00588"/>
    </source>
</evidence>
<feature type="binding site" evidence="7">
    <location>
        <position position="155"/>
    </location>
    <ligand>
        <name>S-adenosyl-L-methionine</name>
        <dbReference type="ChEBI" id="CHEBI:59789"/>
    </ligand>
</feature>
<dbReference type="GO" id="GO:0000049">
    <property type="term" value="F:tRNA binding"/>
    <property type="evidence" value="ECO:0007669"/>
    <property type="project" value="UniProtKB-UniRule"/>
</dbReference>
<gene>
    <name evidence="7" type="primary">trmH</name>
    <name evidence="10" type="ORF">DPF_2679</name>
</gene>
<dbReference type="Proteomes" id="UP000095200">
    <property type="component" value="Unassembled WGS sequence"/>
</dbReference>
<accession>A0A194AKV0</accession>
<evidence type="ECO:0000313" key="11">
    <source>
        <dbReference type="Proteomes" id="UP000095200"/>
    </source>
</evidence>
<keyword evidence="8" id="KW-0472">Membrane</keyword>
<sequence>MDNTPFLTDQRRQRIEEVLAKRQKDLTLIINNVHDPHNVAAILRSCDAFGVYGVHLYYTKERFPAVGKRSSASARKWIARTRHQDAGKMISGLRSKGYQCLGTGFGPTARPVHEWDFTKPTAIVLGNEHRGMDQDIKMHVPDEIYIPMVGMVQSLNVSVAAAIILYEAWRQRKAAGMFDQPSFSKAELEQLRAQWASK</sequence>
<evidence type="ECO:0000256" key="3">
    <source>
        <dbReference type="ARBA" id="ARBA00022679"/>
    </source>
</evidence>
<dbReference type="Gene3D" id="3.40.1280.10">
    <property type="match status" value="1"/>
</dbReference>
<organism evidence="10 11">
    <name type="scientific">Desulfoplanes formicivorans</name>
    <dbReference type="NCBI Taxonomy" id="1592317"/>
    <lineage>
        <taxon>Bacteria</taxon>
        <taxon>Pseudomonadati</taxon>
        <taxon>Thermodesulfobacteriota</taxon>
        <taxon>Desulfovibrionia</taxon>
        <taxon>Desulfovibrionales</taxon>
        <taxon>Desulfoplanaceae</taxon>
        <taxon>Desulfoplanes</taxon>
    </lineage>
</organism>
<comment type="caution">
    <text evidence="10">The sequence shown here is derived from an EMBL/GenBank/DDBJ whole genome shotgun (WGS) entry which is preliminary data.</text>
</comment>
<dbReference type="RefSeq" id="WP_069860203.1">
    <property type="nucleotide sequence ID" value="NZ_BDFE01000022.1"/>
</dbReference>
<dbReference type="PANTHER" id="PTHR43453:SF1">
    <property type="entry name" value="TRNA_RRNA METHYLTRANSFERASE SPOU TYPE DOMAIN-CONTAINING PROTEIN"/>
    <property type="match status" value="1"/>
</dbReference>
<comment type="function">
    <text evidence="7">Catalyzes the 2'-O methylation of guanosine at position 18 in tRNA.</text>
</comment>
<evidence type="ECO:0000256" key="7">
    <source>
        <dbReference type="HAMAP-Rule" id="MF_02060"/>
    </source>
</evidence>
<feature type="domain" description="tRNA/rRNA methyltransferase SpoU type" evidence="9">
    <location>
        <begin position="26"/>
        <end position="166"/>
    </location>
</feature>
<comment type="catalytic activity">
    <reaction evidence="7">
        <text>guanosine(18) in tRNA + S-adenosyl-L-methionine = 2'-O-methylguanosine(18) in tRNA + S-adenosyl-L-homocysteine + H(+)</text>
        <dbReference type="Rhea" id="RHEA:20077"/>
        <dbReference type="Rhea" id="RHEA-COMP:10190"/>
        <dbReference type="Rhea" id="RHEA-COMP:10192"/>
        <dbReference type="ChEBI" id="CHEBI:15378"/>
        <dbReference type="ChEBI" id="CHEBI:57856"/>
        <dbReference type="ChEBI" id="CHEBI:59789"/>
        <dbReference type="ChEBI" id="CHEBI:74269"/>
        <dbReference type="ChEBI" id="CHEBI:74445"/>
        <dbReference type="EC" id="2.1.1.34"/>
    </reaction>
</comment>
<evidence type="ECO:0000256" key="2">
    <source>
        <dbReference type="ARBA" id="ARBA00022603"/>
    </source>
</evidence>
<dbReference type="AlphaFoldDB" id="A0A194AKV0"/>
<dbReference type="InterPro" id="IPR001537">
    <property type="entry name" value="SpoU_MeTrfase"/>
</dbReference>
<comment type="caution">
    <text evidence="7">Lacks conserved residue(s) required for the propagation of feature annotation.</text>
</comment>
<reference evidence="11" key="1">
    <citation type="submission" date="2016-06" db="EMBL/GenBank/DDBJ databases">
        <title>Draft genome sequence of Desulfoplanes formicivorans strain Pf12B.</title>
        <authorList>
            <person name="Watanabe M."/>
            <person name="Kojima H."/>
            <person name="Fukui M."/>
        </authorList>
    </citation>
    <scope>NUCLEOTIDE SEQUENCE [LARGE SCALE GENOMIC DNA]</scope>
    <source>
        <strain evidence="11">Pf12B</strain>
    </source>
</reference>
<evidence type="ECO:0000313" key="10">
    <source>
        <dbReference type="EMBL" id="GAU09943.1"/>
    </source>
</evidence>
<dbReference type="PANTHER" id="PTHR43453">
    <property type="entry name" value="RRNA METHYLASE-LIKE"/>
    <property type="match status" value="1"/>
</dbReference>
<dbReference type="InterPro" id="IPR033671">
    <property type="entry name" value="TrmH"/>
</dbReference>
<keyword evidence="5 7" id="KW-0819">tRNA processing</keyword>